<evidence type="ECO:0000313" key="2">
    <source>
        <dbReference type="EMBL" id="GMI52861.1"/>
    </source>
</evidence>
<keyword evidence="1" id="KW-0812">Transmembrane</keyword>
<keyword evidence="1" id="KW-1133">Transmembrane helix</keyword>
<reference evidence="2 3" key="1">
    <citation type="journal article" date="2023" name="Commun. Biol.">
        <title>Genome analysis of Parmales, the sister group of diatoms, reveals the evolutionary specialization of diatoms from phago-mixotrophs to photoautotrophs.</title>
        <authorList>
            <person name="Ban H."/>
            <person name="Sato S."/>
            <person name="Yoshikawa S."/>
            <person name="Yamada K."/>
            <person name="Nakamura Y."/>
            <person name="Ichinomiya M."/>
            <person name="Sato N."/>
            <person name="Blanc-Mathieu R."/>
            <person name="Endo H."/>
            <person name="Kuwata A."/>
            <person name="Ogata H."/>
        </authorList>
    </citation>
    <scope>NUCLEOTIDE SEQUENCE [LARGE SCALE GENOMIC DNA]</scope>
</reference>
<sequence>MLLKIENLFVRLCTINAFIATMGGGAFLCRYLGVATRLAQYQRRVAGLLNDPHLSLHCTINESYNYIHMGRYEEALAVIRTVIRDGKAGGDDKILAVARAARLFCKRARNAASKFQLGMEHENIKGDELYRLRTGAREL</sequence>
<comment type="caution">
    <text evidence="2">The sequence shown here is derived from an EMBL/GenBank/DDBJ whole genome shotgun (WGS) entry which is preliminary data.</text>
</comment>
<proteinExistence type="predicted"/>
<gene>
    <name evidence="2" type="ORF">TeGR_g10421</name>
</gene>
<evidence type="ECO:0000256" key="1">
    <source>
        <dbReference type="SAM" id="Phobius"/>
    </source>
</evidence>
<dbReference type="EMBL" id="BRYB01006603">
    <property type="protein sequence ID" value="GMI52861.1"/>
    <property type="molecule type" value="Genomic_DNA"/>
</dbReference>
<feature type="transmembrane region" description="Helical" evidence="1">
    <location>
        <begin position="12"/>
        <end position="33"/>
    </location>
</feature>
<protein>
    <submittedName>
        <fullName evidence="2">Uncharacterized protein</fullName>
    </submittedName>
</protein>
<organism evidence="2 3">
    <name type="scientific">Tetraparma gracilis</name>
    <dbReference type="NCBI Taxonomy" id="2962635"/>
    <lineage>
        <taxon>Eukaryota</taxon>
        <taxon>Sar</taxon>
        <taxon>Stramenopiles</taxon>
        <taxon>Ochrophyta</taxon>
        <taxon>Bolidophyceae</taxon>
        <taxon>Parmales</taxon>
        <taxon>Triparmaceae</taxon>
        <taxon>Tetraparma</taxon>
    </lineage>
</organism>
<dbReference type="Proteomes" id="UP001165060">
    <property type="component" value="Unassembled WGS sequence"/>
</dbReference>
<keyword evidence="3" id="KW-1185">Reference proteome</keyword>
<accession>A0ABQ6NA83</accession>
<name>A0ABQ6NA83_9STRA</name>
<keyword evidence="1" id="KW-0472">Membrane</keyword>
<evidence type="ECO:0000313" key="3">
    <source>
        <dbReference type="Proteomes" id="UP001165060"/>
    </source>
</evidence>